<evidence type="ECO:0000313" key="2">
    <source>
        <dbReference type="Proteomes" id="UP001157006"/>
    </source>
</evidence>
<dbReference type="EMBL" id="OX451740">
    <property type="protein sequence ID" value="CAI8615818.1"/>
    <property type="molecule type" value="Genomic_DNA"/>
</dbReference>
<sequence length="119" mass="13610">MRVLNRAHLLESCCYEFTEQRTEILNRKFERETKTSSHDSLPSFASEFDTFKSLHLQIRLSKAAPPHATQLTYRTAPSGPSSDELQGFTVEPPRTHHQIIRHAYHAAITTPAGDLSRHR</sequence>
<keyword evidence="2" id="KW-1185">Reference proteome</keyword>
<dbReference type="Proteomes" id="UP001157006">
    <property type="component" value="Chromosome 5"/>
</dbReference>
<reference evidence="1 2" key="1">
    <citation type="submission" date="2023-01" db="EMBL/GenBank/DDBJ databases">
        <authorList>
            <person name="Kreplak J."/>
        </authorList>
    </citation>
    <scope>NUCLEOTIDE SEQUENCE [LARGE SCALE GENOMIC DNA]</scope>
</reference>
<accession>A0AAV1B123</accession>
<evidence type="ECO:0000313" key="1">
    <source>
        <dbReference type="EMBL" id="CAI8615818.1"/>
    </source>
</evidence>
<organism evidence="1 2">
    <name type="scientific">Vicia faba</name>
    <name type="common">Broad bean</name>
    <name type="synonym">Faba vulgaris</name>
    <dbReference type="NCBI Taxonomy" id="3906"/>
    <lineage>
        <taxon>Eukaryota</taxon>
        <taxon>Viridiplantae</taxon>
        <taxon>Streptophyta</taxon>
        <taxon>Embryophyta</taxon>
        <taxon>Tracheophyta</taxon>
        <taxon>Spermatophyta</taxon>
        <taxon>Magnoliopsida</taxon>
        <taxon>eudicotyledons</taxon>
        <taxon>Gunneridae</taxon>
        <taxon>Pentapetalae</taxon>
        <taxon>rosids</taxon>
        <taxon>fabids</taxon>
        <taxon>Fabales</taxon>
        <taxon>Fabaceae</taxon>
        <taxon>Papilionoideae</taxon>
        <taxon>50 kb inversion clade</taxon>
        <taxon>NPAAA clade</taxon>
        <taxon>Hologalegina</taxon>
        <taxon>IRL clade</taxon>
        <taxon>Fabeae</taxon>
        <taxon>Vicia</taxon>
    </lineage>
</organism>
<protein>
    <submittedName>
        <fullName evidence="1">Uncharacterized protein</fullName>
    </submittedName>
</protein>
<dbReference type="AlphaFoldDB" id="A0AAV1B123"/>
<proteinExistence type="predicted"/>
<gene>
    <name evidence="1" type="ORF">VFH_V197760</name>
</gene>
<name>A0AAV1B123_VICFA</name>